<accession>A0A699X4S1</accession>
<comment type="caution">
    <text evidence="1">The sequence shown here is derived from an EMBL/GenBank/DDBJ whole genome shotgun (WGS) entry which is preliminary data.</text>
</comment>
<feature type="non-terminal residue" evidence="1">
    <location>
        <position position="77"/>
    </location>
</feature>
<dbReference type="AlphaFoldDB" id="A0A699X4S1"/>
<evidence type="ECO:0000313" key="1">
    <source>
        <dbReference type="EMBL" id="GFD53470.1"/>
    </source>
</evidence>
<protein>
    <submittedName>
        <fullName evidence="1">Uncharacterized protein</fullName>
    </submittedName>
</protein>
<organism evidence="1">
    <name type="scientific">Tanacetum cinerariifolium</name>
    <name type="common">Dalmatian daisy</name>
    <name type="synonym">Chrysanthemum cinerariifolium</name>
    <dbReference type="NCBI Taxonomy" id="118510"/>
    <lineage>
        <taxon>Eukaryota</taxon>
        <taxon>Viridiplantae</taxon>
        <taxon>Streptophyta</taxon>
        <taxon>Embryophyta</taxon>
        <taxon>Tracheophyta</taxon>
        <taxon>Spermatophyta</taxon>
        <taxon>Magnoliopsida</taxon>
        <taxon>eudicotyledons</taxon>
        <taxon>Gunneridae</taxon>
        <taxon>Pentapetalae</taxon>
        <taxon>asterids</taxon>
        <taxon>campanulids</taxon>
        <taxon>Asterales</taxon>
        <taxon>Asteraceae</taxon>
        <taxon>Asteroideae</taxon>
        <taxon>Anthemideae</taxon>
        <taxon>Anthemidinae</taxon>
        <taxon>Tanacetum</taxon>
    </lineage>
</organism>
<gene>
    <name evidence="1" type="ORF">Tci_925439</name>
</gene>
<reference evidence="1" key="1">
    <citation type="journal article" date="2019" name="Sci. Rep.">
        <title>Draft genome of Tanacetum cinerariifolium, the natural source of mosquito coil.</title>
        <authorList>
            <person name="Yamashiro T."/>
            <person name="Shiraishi A."/>
            <person name="Satake H."/>
            <person name="Nakayama K."/>
        </authorList>
    </citation>
    <scope>NUCLEOTIDE SEQUENCE</scope>
</reference>
<dbReference type="EMBL" id="BKCJ011794663">
    <property type="protein sequence ID" value="GFD53470.1"/>
    <property type="molecule type" value="Genomic_DNA"/>
</dbReference>
<name>A0A699X4S1_TANCI</name>
<proteinExistence type="predicted"/>
<sequence>MAGLATQARTTAVRAGLGAEELGQLFAHGCRFGFPIAALKVRDDALERVRALNDVATVIQVTEVDVLGAAAVEQNLL</sequence>